<dbReference type="InterPro" id="IPR009057">
    <property type="entry name" value="Homeodomain-like_sf"/>
</dbReference>
<reference evidence="5 6" key="1">
    <citation type="submission" date="2018-09" db="EMBL/GenBank/DDBJ databases">
        <title>Genomic Encyclopedia of Type Strains, Phase III (KMG-III): the genomes of soil and plant-associated and newly described type strains.</title>
        <authorList>
            <person name="Whitman W."/>
        </authorList>
    </citation>
    <scope>NUCLEOTIDE SEQUENCE [LARGE SCALE GENOMIC DNA]</scope>
    <source>
        <strain evidence="5 6">CECT 7938</strain>
    </source>
</reference>
<dbReference type="InterPro" id="IPR037923">
    <property type="entry name" value="HTH-like"/>
</dbReference>
<evidence type="ECO:0000256" key="3">
    <source>
        <dbReference type="ARBA" id="ARBA00023163"/>
    </source>
</evidence>
<dbReference type="InterPro" id="IPR020449">
    <property type="entry name" value="Tscrpt_reg_AraC-type_HTH"/>
</dbReference>
<dbReference type="SMART" id="SM00342">
    <property type="entry name" value="HTH_ARAC"/>
    <property type="match status" value="1"/>
</dbReference>
<protein>
    <submittedName>
        <fullName evidence="5">AraC-like DNA-binding protein</fullName>
    </submittedName>
</protein>
<keyword evidence="2 5" id="KW-0238">DNA-binding</keyword>
<comment type="caution">
    <text evidence="5">The sequence shown here is derived from an EMBL/GenBank/DDBJ whole genome shotgun (WGS) entry which is preliminary data.</text>
</comment>
<dbReference type="InterPro" id="IPR014710">
    <property type="entry name" value="RmlC-like_jellyroll"/>
</dbReference>
<dbReference type="Pfam" id="PF12833">
    <property type="entry name" value="HTH_18"/>
    <property type="match status" value="1"/>
</dbReference>
<dbReference type="AlphaFoldDB" id="A0A420BK91"/>
<keyword evidence="3" id="KW-0804">Transcription</keyword>
<dbReference type="GO" id="GO:0003700">
    <property type="term" value="F:DNA-binding transcription factor activity"/>
    <property type="evidence" value="ECO:0007669"/>
    <property type="project" value="InterPro"/>
</dbReference>
<dbReference type="SUPFAM" id="SSF46689">
    <property type="entry name" value="Homeodomain-like"/>
    <property type="match status" value="1"/>
</dbReference>
<dbReference type="InterPro" id="IPR018060">
    <property type="entry name" value="HTH_AraC"/>
</dbReference>
<dbReference type="PRINTS" id="PR00032">
    <property type="entry name" value="HTHARAC"/>
</dbReference>
<accession>A0A420BK91</accession>
<dbReference type="PANTHER" id="PTHR43280">
    <property type="entry name" value="ARAC-FAMILY TRANSCRIPTIONAL REGULATOR"/>
    <property type="match status" value="1"/>
</dbReference>
<organism evidence="5 6">
    <name type="scientific">Sphingobacterium detergens</name>
    <dbReference type="NCBI Taxonomy" id="1145106"/>
    <lineage>
        <taxon>Bacteria</taxon>
        <taxon>Pseudomonadati</taxon>
        <taxon>Bacteroidota</taxon>
        <taxon>Sphingobacteriia</taxon>
        <taxon>Sphingobacteriales</taxon>
        <taxon>Sphingobacteriaceae</taxon>
        <taxon>Sphingobacterium</taxon>
    </lineage>
</organism>
<keyword evidence="6" id="KW-1185">Reference proteome</keyword>
<dbReference type="Pfam" id="PF02311">
    <property type="entry name" value="AraC_binding"/>
    <property type="match status" value="1"/>
</dbReference>
<name>A0A420BK91_SPHD1</name>
<dbReference type="InterPro" id="IPR003313">
    <property type="entry name" value="AraC-bd"/>
</dbReference>
<dbReference type="Gene3D" id="2.60.120.10">
    <property type="entry name" value="Jelly Rolls"/>
    <property type="match status" value="1"/>
</dbReference>
<dbReference type="Gene3D" id="1.10.10.60">
    <property type="entry name" value="Homeodomain-like"/>
    <property type="match status" value="1"/>
</dbReference>
<evidence type="ECO:0000259" key="4">
    <source>
        <dbReference type="PROSITE" id="PS01124"/>
    </source>
</evidence>
<evidence type="ECO:0000256" key="1">
    <source>
        <dbReference type="ARBA" id="ARBA00023015"/>
    </source>
</evidence>
<dbReference type="EMBL" id="RAPY01000001">
    <property type="protein sequence ID" value="RKE57097.1"/>
    <property type="molecule type" value="Genomic_DNA"/>
</dbReference>
<dbReference type="RefSeq" id="WP_167457227.1">
    <property type="nucleotide sequence ID" value="NZ_RAPY01000001.1"/>
</dbReference>
<dbReference type="SUPFAM" id="SSF51215">
    <property type="entry name" value="Regulatory protein AraC"/>
    <property type="match status" value="1"/>
</dbReference>
<evidence type="ECO:0000256" key="2">
    <source>
        <dbReference type="ARBA" id="ARBA00023125"/>
    </source>
</evidence>
<proteinExistence type="predicted"/>
<dbReference type="PROSITE" id="PS01124">
    <property type="entry name" value="HTH_ARAC_FAMILY_2"/>
    <property type="match status" value="1"/>
</dbReference>
<sequence length="293" mass="34222">MNKINTFDFTPISNNRQLIHTISFAERIEKGKESVLTPHRANFYILLFVTAGVSKHLIDFEVHPIEKGDFLIIRPGQVHAFFSTEGADGTIIAFTADFLLHKSDNEFISDVKRFLNELSYGCLFNIEVEKRQQVNALTEMIQQELSTTYDELQEGILQSYLSSLLLILLRIKRRDNYLPLKKSSDFHHALLFKGLLEKHYEKQYKVAQYAGKMGISIRNLQKLTERYFGKSPKTVIQEHLILESKRMLIDPSLQVKEIAYLLGFNEPTNFTKFFKKYTKLSPEQFRKSLFHRY</sequence>
<keyword evidence="1" id="KW-0805">Transcription regulation</keyword>
<dbReference type="Proteomes" id="UP000286246">
    <property type="component" value="Unassembled WGS sequence"/>
</dbReference>
<feature type="domain" description="HTH araC/xylS-type" evidence="4">
    <location>
        <begin position="190"/>
        <end position="288"/>
    </location>
</feature>
<dbReference type="PANTHER" id="PTHR43280:SF32">
    <property type="entry name" value="TRANSCRIPTIONAL REGULATORY PROTEIN"/>
    <property type="match status" value="1"/>
</dbReference>
<gene>
    <name evidence="5" type="ORF">DFQ12_1973</name>
</gene>
<evidence type="ECO:0000313" key="5">
    <source>
        <dbReference type="EMBL" id="RKE57097.1"/>
    </source>
</evidence>
<evidence type="ECO:0000313" key="6">
    <source>
        <dbReference type="Proteomes" id="UP000286246"/>
    </source>
</evidence>
<dbReference type="GO" id="GO:0043565">
    <property type="term" value="F:sequence-specific DNA binding"/>
    <property type="evidence" value="ECO:0007669"/>
    <property type="project" value="InterPro"/>
</dbReference>